<dbReference type="GO" id="GO:0009507">
    <property type="term" value="C:chloroplast"/>
    <property type="evidence" value="ECO:0007669"/>
    <property type="project" value="UniProtKB-SubCell"/>
</dbReference>
<dbReference type="AlphaFoldDB" id="A0A9K3PG90"/>
<feature type="signal peptide" evidence="1">
    <location>
        <begin position="1"/>
        <end position="17"/>
    </location>
</feature>
<dbReference type="OrthoDB" id="48883at2759"/>
<keyword evidence="3" id="KW-1185">Reference proteome</keyword>
<reference evidence="2" key="1">
    <citation type="journal article" date="2021" name="Sci. Rep.">
        <title>Diploid genomic architecture of Nitzschia inconspicua, an elite biomass production diatom.</title>
        <authorList>
            <person name="Oliver A."/>
            <person name="Podell S."/>
            <person name="Pinowska A."/>
            <person name="Traller J.C."/>
            <person name="Smith S.R."/>
            <person name="McClure R."/>
            <person name="Beliaev A."/>
            <person name="Bohutskyi P."/>
            <person name="Hill E.A."/>
            <person name="Rabines A."/>
            <person name="Zheng H."/>
            <person name="Allen L.Z."/>
            <person name="Kuo A."/>
            <person name="Grigoriev I.V."/>
            <person name="Allen A.E."/>
            <person name="Hazlebeck D."/>
            <person name="Allen E.E."/>
        </authorList>
    </citation>
    <scope>NUCLEOTIDE SEQUENCE</scope>
    <source>
        <strain evidence="2">Hildebrandi</strain>
    </source>
</reference>
<organism evidence="2 3">
    <name type="scientific">Nitzschia inconspicua</name>
    <dbReference type="NCBI Taxonomy" id="303405"/>
    <lineage>
        <taxon>Eukaryota</taxon>
        <taxon>Sar</taxon>
        <taxon>Stramenopiles</taxon>
        <taxon>Ochrophyta</taxon>
        <taxon>Bacillariophyta</taxon>
        <taxon>Bacillariophyceae</taxon>
        <taxon>Bacillariophycidae</taxon>
        <taxon>Bacillariales</taxon>
        <taxon>Bacillariaceae</taxon>
        <taxon>Nitzschia</taxon>
    </lineage>
</organism>
<protein>
    <submittedName>
        <fullName evidence="2">Chlorophyll A-B binding protein</fullName>
    </submittedName>
</protein>
<sequence length="115" mass="12668">MFRYLLLTALAATCSRAFVLRETTGHGLSFGRNACCPLHMASGIEDRPADWRQLPTKTSLLEKREMSKSQLSGTEISIGRIAMLGFVGLLVGEILNGESFIQQFLDAFQFLIGAK</sequence>
<comment type="caution">
    <text evidence="2">The sequence shown here is derived from an EMBL/GenBank/DDBJ whole genome shotgun (WGS) entry which is preliminary data.</text>
</comment>
<reference evidence="2" key="2">
    <citation type="submission" date="2021-04" db="EMBL/GenBank/DDBJ databases">
        <authorList>
            <person name="Podell S."/>
        </authorList>
    </citation>
    <scope>NUCLEOTIDE SEQUENCE</scope>
    <source>
        <strain evidence="2">Hildebrandi</strain>
    </source>
</reference>
<dbReference type="GO" id="GO:0030076">
    <property type="term" value="C:light-harvesting complex"/>
    <property type="evidence" value="ECO:0007669"/>
    <property type="project" value="UniProtKB-KW"/>
</dbReference>
<proteinExistence type="predicted"/>
<evidence type="ECO:0000313" key="3">
    <source>
        <dbReference type="Proteomes" id="UP000693970"/>
    </source>
</evidence>
<name>A0A9K3PG90_9STRA</name>
<evidence type="ECO:0000256" key="1">
    <source>
        <dbReference type="SAM" id="SignalP"/>
    </source>
</evidence>
<gene>
    <name evidence="2" type="ORF">IV203_005341</name>
</gene>
<evidence type="ECO:0000313" key="2">
    <source>
        <dbReference type="EMBL" id="KAG7346273.1"/>
    </source>
</evidence>
<accession>A0A9K3PG90</accession>
<dbReference type="Proteomes" id="UP000693970">
    <property type="component" value="Unassembled WGS sequence"/>
</dbReference>
<feature type="chain" id="PRO_5039895141" evidence="1">
    <location>
        <begin position="18"/>
        <end position="115"/>
    </location>
</feature>
<dbReference type="EMBL" id="JAGRRH010000021">
    <property type="protein sequence ID" value="KAG7346273.1"/>
    <property type="molecule type" value="Genomic_DNA"/>
</dbReference>
<keyword evidence="1" id="KW-0732">Signal</keyword>